<dbReference type="Pfam" id="PF03692">
    <property type="entry name" value="CxxCxxCC"/>
    <property type="match status" value="1"/>
</dbReference>
<accession>A9H2Q7</accession>
<dbReference type="Proteomes" id="UP000001176">
    <property type="component" value="Chromosome"/>
</dbReference>
<dbReference type="AlphaFoldDB" id="A9H2Q7"/>
<dbReference type="InterPro" id="IPR005358">
    <property type="entry name" value="Puta_zinc/iron-chelating_dom"/>
</dbReference>
<dbReference type="EMBL" id="AM889285">
    <property type="protein sequence ID" value="CAP54187.1"/>
    <property type="molecule type" value="Genomic_DNA"/>
</dbReference>
<keyword evidence="2" id="KW-1185">Reference proteome</keyword>
<organism evidence="1 2">
    <name type="scientific">Gluconacetobacter diazotrophicus (strain ATCC 49037 / DSM 5601 / CCUG 37298 / CIP 103539 / LMG 7603 / PAl5)</name>
    <dbReference type="NCBI Taxonomy" id="272568"/>
    <lineage>
        <taxon>Bacteria</taxon>
        <taxon>Pseudomonadati</taxon>
        <taxon>Pseudomonadota</taxon>
        <taxon>Alphaproteobacteria</taxon>
        <taxon>Acetobacterales</taxon>
        <taxon>Acetobacteraceae</taxon>
        <taxon>Gluconacetobacter</taxon>
    </lineage>
</organism>
<sequence length="139" mass="15428">MHHPSTSQSESSALAYMRARMAEADSMFRNGLAAAAQPSDILKLSRTLLDICTEVSDGLNSICKVSPVACRSGCDTCCRSLIQVNPIFARLALDYARRTFTPERLEMLHQRLLTDVTFCPFLFDGACSIYDQRPMVCRG</sequence>
<gene>
    <name evidence="1" type="ordered locus">GDI0244</name>
</gene>
<dbReference type="OrthoDB" id="259086at2"/>
<reference evidence="1 2" key="1">
    <citation type="journal article" date="2009" name="BMC Genomics">
        <title>Complete genome sequence of the sugarcane nitrogen-fixing endophyte Gluconacetobacter diazotrophicus Pal5.</title>
        <authorList>
            <person name="Bertalan M."/>
            <person name="Albano R."/>
            <person name="Padua V."/>
            <person name="Rouws L."/>
            <person name="Rojas C."/>
            <person name="Hemerly A."/>
            <person name="Teixeira K."/>
            <person name="Schwab S."/>
            <person name="Araujo J."/>
            <person name="Oliveira A."/>
            <person name="Franca L."/>
            <person name="Magalhaes V."/>
            <person name="Alqueres S."/>
            <person name="Cardoso A."/>
            <person name="Almeida W."/>
            <person name="Loureiro M.M."/>
            <person name="Nogueira E."/>
            <person name="Cidade D."/>
            <person name="Oliveira D."/>
            <person name="Simao T."/>
            <person name="Macedo J."/>
            <person name="Valadao A."/>
            <person name="Dreschsel M."/>
            <person name="Freitas F."/>
            <person name="Vidal M."/>
            <person name="Guedes H."/>
            <person name="Rodrigues E."/>
            <person name="Meneses C."/>
            <person name="Brioso P."/>
            <person name="Pozzer L."/>
            <person name="Figueiredo D."/>
            <person name="Montano H."/>
            <person name="Junior J."/>
            <person name="Filho G."/>
            <person name="Flores V."/>
            <person name="Ferreira B."/>
            <person name="Branco A."/>
            <person name="Gonzalez P."/>
            <person name="Guillobel H."/>
            <person name="Lemos M."/>
            <person name="Seibel L."/>
            <person name="Macedo J."/>
            <person name="Alves-Ferreira M."/>
            <person name="Sachetto-Martins G."/>
            <person name="Coelho A."/>
            <person name="Santos E."/>
            <person name="Amaral G."/>
            <person name="Neves A."/>
            <person name="Pacheco A.B."/>
            <person name="Carvalho D."/>
            <person name="Lery L."/>
            <person name="Bisch P."/>
            <person name="Rossle S.C."/>
            <person name="Urmenyi T."/>
            <person name="Kruger W.V."/>
            <person name="Martins O."/>
            <person name="Baldani J.I."/>
            <person name="Ferreira P.C."/>
        </authorList>
    </citation>
    <scope>NUCLEOTIDE SEQUENCE [LARGE SCALE GENOMIC DNA]</scope>
    <source>
        <strain evidence="2">ATCC 49037 / DSM 5601 / CCUG 37298 / CIP 103539 / LMG 7603 / PAl5</strain>
    </source>
</reference>
<dbReference type="KEGG" id="gdi:GDI0244"/>
<dbReference type="KEGG" id="gdj:Gdia_2310"/>
<evidence type="ECO:0000313" key="1">
    <source>
        <dbReference type="EMBL" id="CAP54187.1"/>
    </source>
</evidence>
<name>A9H2Q7_GLUDA</name>
<protein>
    <submittedName>
        <fullName evidence="1">Uncharacterized protein</fullName>
    </submittedName>
</protein>
<evidence type="ECO:0000313" key="2">
    <source>
        <dbReference type="Proteomes" id="UP000001176"/>
    </source>
</evidence>
<dbReference type="eggNOG" id="COG0727">
    <property type="taxonomic scope" value="Bacteria"/>
</dbReference>
<proteinExistence type="predicted"/>
<dbReference type="STRING" id="272568.GDI0244"/>
<dbReference type="HOGENOM" id="CLU_1842267_0_0_5"/>